<dbReference type="AlphaFoldDB" id="A0A059F9K5"/>
<keyword evidence="1" id="KW-0732">Signal</keyword>
<accession>A0A059F9K5</accession>
<dbReference type="EMBL" id="ARYI01000019">
    <property type="protein sequence ID" value="KCZ87294.1"/>
    <property type="molecule type" value="Genomic_DNA"/>
</dbReference>
<proteinExistence type="predicted"/>
<evidence type="ECO:0008006" key="4">
    <source>
        <dbReference type="Google" id="ProtNLM"/>
    </source>
</evidence>
<gene>
    <name evidence="2" type="ORF">HHI_16165</name>
</gene>
<reference evidence="2 3" key="1">
    <citation type="submission" date="2013-04" db="EMBL/GenBank/DDBJ databases">
        <title>Hyphomonas hirschiana VP5 Genome Sequencing.</title>
        <authorList>
            <person name="Lai Q."/>
            <person name="Shao Z."/>
        </authorList>
    </citation>
    <scope>NUCLEOTIDE SEQUENCE [LARGE SCALE GENOMIC DNA]</scope>
    <source>
        <strain evidence="2 3">VP5</strain>
    </source>
</reference>
<dbReference type="Proteomes" id="UP000025061">
    <property type="component" value="Unassembled WGS sequence"/>
</dbReference>
<evidence type="ECO:0000313" key="3">
    <source>
        <dbReference type="Proteomes" id="UP000025061"/>
    </source>
</evidence>
<evidence type="ECO:0000256" key="1">
    <source>
        <dbReference type="SAM" id="SignalP"/>
    </source>
</evidence>
<keyword evidence="3" id="KW-1185">Reference proteome</keyword>
<comment type="caution">
    <text evidence="2">The sequence shown here is derived from an EMBL/GenBank/DDBJ whole genome shotgun (WGS) entry which is preliminary data.</text>
</comment>
<organism evidence="2 3">
    <name type="scientific">Hyphomonas hirschiana VP5</name>
    <dbReference type="NCBI Taxonomy" id="1280951"/>
    <lineage>
        <taxon>Bacteria</taxon>
        <taxon>Pseudomonadati</taxon>
        <taxon>Pseudomonadota</taxon>
        <taxon>Alphaproteobacteria</taxon>
        <taxon>Hyphomonadales</taxon>
        <taxon>Hyphomonadaceae</taxon>
        <taxon>Hyphomonas</taxon>
    </lineage>
</organism>
<protein>
    <recommendedName>
        <fullName evidence="4">Lipoprotein</fullName>
    </recommendedName>
</protein>
<dbReference type="RefSeq" id="WP_035592584.1">
    <property type="nucleotide sequence ID" value="NZ_ARYI01000019.1"/>
</dbReference>
<feature type="chain" id="PRO_5001577885" description="Lipoprotein" evidence="1">
    <location>
        <begin position="20"/>
        <end position="196"/>
    </location>
</feature>
<name>A0A059F9K5_9PROT</name>
<feature type="signal peptide" evidence="1">
    <location>
        <begin position="1"/>
        <end position="19"/>
    </location>
</feature>
<sequence length="196" mass="21105">MVRKSAALLAAFVFSQVSAADTAALSWEQPADTIYAVDGSDAGTGTNFYSFSRLIKVSGGTGPIVTLNCQAMSTGAHSLNVAIQMDPQNTYEEDPKERLRLLNINVALTVDGKRQFEKFMMHPKSTKIIPIDKAVGKRIYNAAVTGSSVSIKVQGSTYDLEIPDKDDAFIAFARICPTTNGGTFDNSIFENVQAPT</sequence>
<evidence type="ECO:0000313" key="2">
    <source>
        <dbReference type="EMBL" id="KCZ87294.1"/>
    </source>
</evidence>
<dbReference type="OrthoDB" id="7619891at2"/>